<dbReference type="AlphaFoldDB" id="A0A0V9UNJ9"/>
<name>A0A0V9UNJ9_9NOCA</name>
<dbReference type="RefSeq" id="WP_016692697.1">
    <property type="nucleotide sequence ID" value="NZ_AZXY01000002.1"/>
</dbReference>
<gene>
    <name evidence="2" type="ORF">Z045_05085</name>
</gene>
<feature type="transmembrane region" description="Helical" evidence="1">
    <location>
        <begin position="140"/>
        <end position="161"/>
    </location>
</feature>
<dbReference type="GeneID" id="29936447"/>
<feature type="transmembrane region" description="Helical" evidence="1">
    <location>
        <begin position="78"/>
        <end position="101"/>
    </location>
</feature>
<dbReference type="PATRIC" id="fig|1441730.3.peg.1062"/>
<evidence type="ECO:0000313" key="2">
    <source>
        <dbReference type="EMBL" id="KSZ59561.1"/>
    </source>
</evidence>
<organism evidence="2 3">
    <name type="scientific">Rhodococcus pyridinivorans KG-16</name>
    <dbReference type="NCBI Taxonomy" id="1441730"/>
    <lineage>
        <taxon>Bacteria</taxon>
        <taxon>Bacillati</taxon>
        <taxon>Actinomycetota</taxon>
        <taxon>Actinomycetes</taxon>
        <taxon>Mycobacteriales</taxon>
        <taxon>Nocardiaceae</taxon>
        <taxon>Rhodococcus</taxon>
    </lineage>
</organism>
<sequence>MQRMTTDKPHDHHATGDVRAELEAAERKVASDIDPGARAMFVAIAVLILLATFSLPHAGSANGWEVLSFAPDATTEEIGLPSRLFVGFAVVFAGLGSILALVTRKWALAWVSLAGSAVTIVFGMLAIWSRQTLPVESSAAGPGFGLVIGWFAVMVIVFHWARVVWARTSAQLEAEAELRKVAAQHERPRLMRDDPEA</sequence>
<reference evidence="3" key="1">
    <citation type="submission" date="2015-01" db="EMBL/GenBank/DDBJ databases">
        <title>Draft genome sequence of Rhodococcus pyridinivorans strain KG-16, a hydrocarbon-degrading bacterium.</title>
        <authorList>
            <person name="Aggarwal R.K."/>
            <person name="Dawar C."/>
        </authorList>
    </citation>
    <scope>NUCLEOTIDE SEQUENCE [LARGE SCALE GENOMIC DNA]</scope>
    <source>
        <strain evidence="3">KG-16</strain>
    </source>
</reference>
<evidence type="ECO:0000313" key="3">
    <source>
        <dbReference type="Proteomes" id="UP000053060"/>
    </source>
</evidence>
<accession>A0A0V9UNJ9</accession>
<keyword evidence="1" id="KW-0812">Transmembrane</keyword>
<protein>
    <submittedName>
        <fullName evidence="2">Membrane protein</fullName>
    </submittedName>
</protein>
<feature type="transmembrane region" description="Helical" evidence="1">
    <location>
        <begin position="108"/>
        <end position="128"/>
    </location>
</feature>
<keyword evidence="1" id="KW-1133">Transmembrane helix</keyword>
<comment type="caution">
    <text evidence="2">The sequence shown here is derived from an EMBL/GenBank/DDBJ whole genome shotgun (WGS) entry which is preliminary data.</text>
</comment>
<keyword evidence="1" id="KW-0472">Membrane</keyword>
<evidence type="ECO:0000256" key="1">
    <source>
        <dbReference type="SAM" id="Phobius"/>
    </source>
</evidence>
<proteinExistence type="predicted"/>
<dbReference type="Proteomes" id="UP000053060">
    <property type="component" value="Unassembled WGS sequence"/>
</dbReference>
<feature type="transmembrane region" description="Helical" evidence="1">
    <location>
        <begin position="37"/>
        <end position="58"/>
    </location>
</feature>
<dbReference type="EMBL" id="AZXY01000002">
    <property type="protein sequence ID" value="KSZ59561.1"/>
    <property type="molecule type" value="Genomic_DNA"/>
</dbReference>
<reference evidence="2 3" key="2">
    <citation type="journal article" date="2016" name="Genome Announc.">
        <title>Draft Genome Sequence of a Versatile Hydrocarbon-Degrading Bacterium, Rhodococcus pyridinivorans Strain KG-16, Collected from Oil Fields in India.</title>
        <authorList>
            <person name="Aggarwal R.K."/>
            <person name="Dawar C."/>
            <person name="Phanindranath R."/>
            <person name="Mutnuri L."/>
            <person name="Dayal A.M."/>
        </authorList>
    </citation>
    <scope>NUCLEOTIDE SEQUENCE [LARGE SCALE GENOMIC DNA]</scope>
    <source>
        <strain evidence="2 3">KG-16</strain>
    </source>
</reference>